<evidence type="ECO:0000313" key="2">
    <source>
        <dbReference type="EMBL" id="CAL5219939.1"/>
    </source>
</evidence>
<reference evidence="2 3" key="1">
    <citation type="submission" date="2024-06" db="EMBL/GenBank/DDBJ databases">
        <authorList>
            <person name="Kraege A."/>
            <person name="Thomma B."/>
        </authorList>
    </citation>
    <scope>NUCLEOTIDE SEQUENCE [LARGE SCALE GENOMIC DNA]</scope>
</reference>
<dbReference type="InterPro" id="IPR014347">
    <property type="entry name" value="Tautomerase/MIF_sf"/>
</dbReference>
<protein>
    <submittedName>
        <fullName evidence="2">G1871 protein</fullName>
    </submittedName>
</protein>
<comment type="caution">
    <text evidence="2">The sequence shown here is derived from an EMBL/GenBank/DDBJ whole genome shotgun (WGS) entry which is preliminary data.</text>
</comment>
<accession>A0ABP1FIZ6</accession>
<dbReference type="InterPro" id="IPR028116">
    <property type="entry name" value="Cis-CaaD-like"/>
</dbReference>
<dbReference type="EMBL" id="CAXHTA020000002">
    <property type="protein sequence ID" value="CAL5219939.1"/>
    <property type="molecule type" value="Genomic_DNA"/>
</dbReference>
<feature type="domain" description="Tautomerase cis-CaaD-like" evidence="1">
    <location>
        <begin position="1"/>
        <end position="135"/>
    </location>
</feature>
<dbReference type="SUPFAM" id="SSF55331">
    <property type="entry name" value="Tautomerase/MIF"/>
    <property type="match status" value="1"/>
</dbReference>
<evidence type="ECO:0000313" key="3">
    <source>
        <dbReference type="Proteomes" id="UP001497392"/>
    </source>
</evidence>
<name>A0ABP1FIZ6_9CHLO</name>
<gene>
    <name evidence="2" type="primary">g1871</name>
    <name evidence="2" type="ORF">VP750_LOCUS1598</name>
</gene>
<evidence type="ECO:0000259" key="1">
    <source>
        <dbReference type="Pfam" id="PF14832"/>
    </source>
</evidence>
<organism evidence="2 3">
    <name type="scientific">Coccomyxa viridis</name>
    <dbReference type="NCBI Taxonomy" id="1274662"/>
    <lineage>
        <taxon>Eukaryota</taxon>
        <taxon>Viridiplantae</taxon>
        <taxon>Chlorophyta</taxon>
        <taxon>core chlorophytes</taxon>
        <taxon>Trebouxiophyceae</taxon>
        <taxon>Trebouxiophyceae incertae sedis</taxon>
        <taxon>Coccomyxaceae</taxon>
        <taxon>Coccomyxa</taxon>
    </lineage>
</organism>
<dbReference type="Gene3D" id="3.30.429.10">
    <property type="entry name" value="Macrophage Migration Inhibitory Factor"/>
    <property type="match status" value="1"/>
</dbReference>
<dbReference type="Pfam" id="PF14832">
    <property type="entry name" value="Tautomerase_3"/>
    <property type="match status" value="1"/>
</dbReference>
<sequence length="150" mass="17194">MPLHRIYSVKGVFSADDKKAIAEGITNVYSAIPLPKFYVVVLFIDTDLDSFFIGGKPNDRFVRIVTGHIARTNIGAEKERMVLEALQAAYHPYVRDRGLDWEIHIEEHEREVWRENGLAPPMPGTDAEKYWIEVDKAVPYTKGEDARQYT</sequence>
<proteinExistence type="predicted"/>
<keyword evidence="3" id="KW-1185">Reference proteome</keyword>
<dbReference type="Proteomes" id="UP001497392">
    <property type="component" value="Unassembled WGS sequence"/>
</dbReference>